<evidence type="ECO:0000313" key="2">
    <source>
        <dbReference type="Proteomes" id="UP000028900"/>
    </source>
</evidence>
<dbReference type="Proteomes" id="UP000028900">
    <property type="component" value="Unassembled WGS sequence"/>
</dbReference>
<reference evidence="1 2" key="2">
    <citation type="journal article" date="2014" name="Genome Announc.">
        <title>Draft Genome Sequence of 'Candidatus Phytoplasma asteris' Strain OY-V, an Unculturable Plant-Pathogenic Bacterium.</title>
        <authorList>
            <person name="Kakizawa S."/>
            <person name="Makino A."/>
            <person name="Ishii Y."/>
            <person name="Tamaki H."/>
            <person name="Kamagata Y."/>
        </authorList>
    </citation>
    <scope>NUCLEOTIDE SEQUENCE [LARGE SCALE GENOMIC DNA]</scope>
    <source>
        <strain evidence="1 2">OY-V</strain>
    </source>
</reference>
<gene>
    <name evidence="1" type="ORF">OYV_01180</name>
</gene>
<dbReference type="GO" id="GO:0003746">
    <property type="term" value="F:translation elongation factor activity"/>
    <property type="evidence" value="ECO:0007669"/>
    <property type="project" value="UniProtKB-KW"/>
</dbReference>
<proteinExistence type="predicted"/>
<keyword evidence="1" id="KW-0251">Elongation factor</keyword>
<keyword evidence="2" id="KW-1185">Reference proteome</keyword>
<dbReference type="RefSeq" id="WP_172642331.1">
    <property type="nucleotide sequence ID" value="NZ_BBIY01000007.1"/>
</dbReference>
<name>A0ABQ0J246_9MOLU</name>
<organism evidence="1 2">
    <name type="scientific">'Chrysanthemum coronarium' phytoplasma</name>
    <dbReference type="NCBI Taxonomy" id="1520703"/>
    <lineage>
        <taxon>Bacteria</taxon>
        <taxon>Bacillati</taxon>
        <taxon>Mycoplasmatota</taxon>
        <taxon>Mollicutes</taxon>
        <taxon>Acholeplasmatales</taxon>
        <taxon>Acholeplasmataceae</taxon>
        <taxon>Candidatus Phytoplasma</taxon>
        <taxon>16SrI (Aster yellows group)</taxon>
    </lineage>
</organism>
<keyword evidence="1" id="KW-0648">Protein biosynthesis</keyword>
<reference evidence="2" key="1">
    <citation type="journal article" date="2014" name="Genome Announc.">
        <title>Draft Genome Sequence of ''Candidatus Phytoplasma asteris'' Strain OY-V, an Unculturable Plant-Pathogenic Bacterium.</title>
        <authorList>
            <person name="Kakizawa S."/>
            <person name="Makino A."/>
            <person name="Ishii Y."/>
            <person name="Tamaki H."/>
            <person name="Kamagata Y."/>
        </authorList>
    </citation>
    <scope>NUCLEOTIDE SEQUENCE [LARGE SCALE GENOMIC DNA]</scope>
    <source>
        <strain evidence="2">OY-V</strain>
    </source>
</reference>
<sequence length="53" mass="6744">MDFNEYRKNKENYRIFYEEQAELYADYMNTLFDTFIPLFEKVQEQYKLEKDLQ</sequence>
<dbReference type="EMBL" id="BBIY01000007">
    <property type="protein sequence ID" value="GAK73639.1"/>
    <property type="molecule type" value="Genomic_DNA"/>
</dbReference>
<accession>A0ABQ0J246</accession>
<protein>
    <submittedName>
        <fullName evidence="1">Uncharacterized N-terminal domain of the transcription elongation factor GreA</fullName>
    </submittedName>
</protein>
<comment type="caution">
    <text evidence="1">The sequence shown here is derived from an EMBL/GenBank/DDBJ whole genome shotgun (WGS) entry which is preliminary data.</text>
</comment>
<evidence type="ECO:0000313" key="1">
    <source>
        <dbReference type="EMBL" id="GAK73639.1"/>
    </source>
</evidence>